<dbReference type="InterPro" id="IPR001851">
    <property type="entry name" value="ABC_transp_permease"/>
</dbReference>
<feature type="transmembrane region" description="Helical" evidence="9">
    <location>
        <begin position="39"/>
        <end position="61"/>
    </location>
</feature>
<feature type="compositionally biased region" description="Polar residues" evidence="8">
    <location>
        <begin position="1"/>
        <end position="13"/>
    </location>
</feature>
<keyword evidence="11" id="KW-1185">Reference proteome</keyword>
<keyword evidence="7 9" id="KW-0472">Membrane</keyword>
<evidence type="ECO:0000256" key="4">
    <source>
        <dbReference type="ARBA" id="ARBA00022519"/>
    </source>
</evidence>
<feature type="region of interest" description="Disordered" evidence="8">
    <location>
        <begin position="1"/>
        <end position="24"/>
    </location>
</feature>
<evidence type="ECO:0000256" key="3">
    <source>
        <dbReference type="ARBA" id="ARBA00022475"/>
    </source>
</evidence>
<feature type="transmembrane region" description="Helical" evidence="9">
    <location>
        <begin position="146"/>
        <end position="165"/>
    </location>
</feature>
<keyword evidence="3" id="KW-1003">Cell membrane</keyword>
<feature type="transmembrane region" description="Helical" evidence="9">
    <location>
        <begin position="291"/>
        <end position="310"/>
    </location>
</feature>
<evidence type="ECO:0000256" key="5">
    <source>
        <dbReference type="ARBA" id="ARBA00022692"/>
    </source>
</evidence>
<gene>
    <name evidence="10" type="ORF">ABT317_00965</name>
</gene>
<evidence type="ECO:0000313" key="10">
    <source>
        <dbReference type="EMBL" id="MER6975665.1"/>
    </source>
</evidence>
<feature type="transmembrane region" description="Helical" evidence="9">
    <location>
        <begin position="266"/>
        <end position="284"/>
    </location>
</feature>
<keyword evidence="6 9" id="KW-1133">Transmembrane helix</keyword>
<sequence>MADATTAQRSATEPGTKDPERRTTRARVADVLERSGVPILLLLLIALFAAAPATGVLFRTTANVQNIFANQSVTGLIAIGMVIPLVAGYFDLSVPAIAGVSNVMVAALLATHHQPIWLGLVVGILAGLVAGAVNGVLVALLRLSPFIVTLGTYILLSGLLLAYTGGETIISGMPPQLGQWGAGRWIGIARPFWLLIIASLIVWFLITQTPFGRKLAAIGSNENAARLAGIRVDRSIFITFLLSGLLGGMAGAVLTIRSGGGDATSAVSYLFPAFAALFLGQTAITPGRPNVWGTVFGVFLVSVAVNGFTLLGAQSWVSQVFNGTVLVLSVATSTLIARSRERRAKAIQMEAMRG</sequence>
<comment type="subcellular location">
    <subcellularLocation>
        <location evidence="1">Cell membrane</location>
        <topology evidence="1">Multi-pass membrane protein</topology>
    </subcellularLocation>
</comment>
<keyword evidence="5 9" id="KW-0812">Transmembrane</keyword>
<feature type="compositionally biased region" description="Basic and acidic residues" evidence="8">
    <location>
        <begin position="15"/>
        <end position="24"/>
    </location>
</feature>
<dbReference type="PANTHER" id="PTHR32196">
    <property type="entry name" value="ABC TRANSPORTER PERMEASE PROTEIN YPHD-RELATED-RELATED"/>
    <property type="match status" value="1"/>
</dbReference>
<organism evidence="10 11">
    <name type="scientific">Streptomyces carpinensis</name>
    <dbReference type="NCBI Taxonomy" id="66369"/>
    <lineage>
        <taxon>Bacteria</taxon>
        <taxon>Bacillati</taxon>
        <taxon>Actinomycetota</taxon>
        <taxon>Actinomycetes</taxon>
        <taxon>Kitasatosporales</taxon>
        <taxon>Streptomycetaceae</taxon>
        <taxon>Streptomyces</taxon>
    </lineage>
</organism>
<feature type="transmembrane region" description="Helical" evidence="9">
    <location>
        <begin position="185"/>
        <end position="206"/>
    </location>
</feature>
<evidence type="ECO:0000256" key="1">
    <source>
        <dbReference type="ARBA" id="ARBA00004651"/>
    </source>
</evidence>
<evidence type="ECO:0000256" key="9">
    <source>
        <dbReference type="SAM" id="Phobius"/>
    </source>
</evidence>
<reference evidence="10 11" key="1">
    <citation type="submission" date="2024-06" db="EMBL/GenBank/DDBJ databases">
        <title>The Natural Products Discovery Center: Release of the First 8490 Sequenced Strains for Exploring Actinobacteria Biosynthetic Diversity.</title>
        <authorList>
            <person name="Kalkreuter E."/>
            <person name="Kautsar S.A."/>
            <person name="Yang D."/>
            <person name="Bader C.D."/>
            <person name="Teijaro C.N."/>
            <person name="Fluegel L."/>
            <person name="Davis C.M."/>
            <person name="Simpson J.R."/>
            <person name="Lauterbach L."/>
            <person name="Steele A.D."/>
            <person name="Gui C."/>
            <person name="Meng S."/>
            <person name="Li G."/>
            <person name="Viehrig K."/>
            <person name="Ye F."/>
            <person name="Su P."/>
            <person name="Kiefer A.F."/>
            <person name="Nichols A."/>
            <person name="Cepeda A.J."/>
            <person name="Yan W."/>
            <person name="Fan B."/>
            <person name="Jiang Y."/>
            <person name="Adhikari A."/>
            <person name="Zheng C.-J."/>
            <person name="Schuster L."/>
            <person name="Cowan T.M."/>
            <person name="Smanski M.J."/>
            <person name="Chevrette M.G."/>
            <person name="De Carvalho L.P.S."/>
            <person name="Shen B."/>
        </authorList>
    </citation>
    <scope>NUCLEOTIDE SEQUENCE [LARGE SCALE GENOMIC DNA]</scope>
    <source>
        <strain evidence="10 11">NPDC000634</strain>
    </source>
</reference>
<evidence type="ECO:0000256" key="7">
    <source>
        <dbReference type="ARBA" id="ARBA00023136"/>
    </source>
</evidence>
<dbReference type="CDD" id="cd06579">
    <property type="entry name" value="TM_PBP1_transp_AraH_like"/>
    <property type="match status" value="1"/>
</dbReference>
<dbReference type="EMBL" id="JBEPCU010000005">
    <property type="protein sequence ID" value="MER6975665.1"/>
    <property type="molecule type" value="Genomic_DNA"/>
</dbReference>
<name>A0ABV1VUS9_9ACTN</name>
<feature type="transmembrane region" description="Helical" evidence="9">
    <location>
        <begin position="116"/>
        <end position="139"/>
    </location>
</feature>
<evidence type="ECO:0000256" key="2">
    <source>
        <dbReference type="ARBA" id="ARBA00022448"/>
    </source>
</evidence>
<feature type="transmembrane region" description="Helical" evidence="9">
    <location>
        <begin position="73"/>
        <end position="96"/>
    </location>
</feature>
<protein>
    <submittedName>
        <fullName evidence="10">ABC transporter permease</fullName>
    </submittedName>
</protein>
<keyword evidence="4" id="KW-0997">Cell inner membrane</keyword>
<proteinExistence type="predicted"/>
<feature type="transmembrane region" description="Helical" evidence="9">
    <location>
        <begin position="236"/>
        <end position="254"/>
    </location>
</feature>
<comment type="caution">
    <text evidence="10">The sequence shown here is derived from an EMBL/GenBank/DDBJ whole genome shotgun (WGS) entry which is preliminary data.</text>
</comment>
<dbReference type="RefSeq" id="WP_158104016.1">
    <property type="nucleotide sequence ID" value="NZ_MUBM01000515.1"/>
</dbReference>
<dbReference type="PANTHER" id="PTHR32196:SF21">
    <property type="entry name" value="ABC TRANSPORTER PERMEASE PROTEIN YPHD-RELATED"/>
    <property type="match status" value="1"/>
</dbReference>
<dbReference type="Proteomes" id="UP001458415">
    <property type="component" value="Unassembled WGS sequence"/>
</dbReference>
<keyword evidence="2" id="KW-0813">Transport</keyword>
<evidence type="ECO:0000256" key="6">
    <source>
        <dbReference type="ARBA" id="ARBA00022989"/>
    </source>
</evidence>
<feature type="transmembrane region" description="Helical" evidence="9">
    <location>
        <begin position="316"/>
        <end position="337"/>
    </location>
</feature>
<evidence type="ECO:0000313" key="11">
    <source>
        <dbReference type="Proteomes" id="UP001458415"/>
    </source>
</evidence>
<dbReference type="Pfam" id="PF02653">
    <property type="entry name" value="BPD_transp_2"/>
    <property type="match status" value="1"/>
</dbReference>
<accession>A0ABV1VUS9</accession>
<evidence type="ECO:0000256" key="8">
    <source>
        <dbReference type="SAM" id="MobiDB-lite"/>
    </source>
</evidence>